<dbReference type="GeneID" id="94439922"/>
<evidence type="ECO:0000313" key="2">
    <source>
        <dbReference type="EMBL" id="PXX78223.1"/>
    </source>
</evidence>
<protein>
    <submittedName>
        <fullName evidence="2">Uncharacterized protein</fullName>
    </submittedName>
</protein>
<sequence length="86" mass="9969">MKLNELLHKKVISVDGKELGLISDMELDQCLCVKTIYVCEIKRGIARFLPWLFNDCCEKINVEQITNIGEDVILVKKERVFVDKSR</sequence>
<dbReference type="Proteomes" id="UP000247612">
    <property type="component" value="Unassembled WGS sequence"/>
</dbReference>
<dbReference type="Proteomes" id="UP001276902">
    <property type="component" value="Unassembled WGS sequence"/>
</dbReference>
<comment type="caution">
    <text evidence="2">The sequence shown here is derived from an EMBL/GenBank/DDBJ whole genome shotgun (WGS) entry which is preliminary data.</text>
</comment>
<dbReference type="SUPFAM" id="SSF50346">
    <property type="entry name" value="PRC-barrel domain"/>
    <property type="match status" value="1"/>
</dbReference>
<reference evidence="1" key="2">
    <citation type="submission" date="2022-03" db="EMBL/GenBank/DDBJ databases">
        <title>First case of bacteraemia caused by Dielma fastidiosa in a patient hospitalised with diverticulitis.</title>
        <authorList>
            <person name="Forman-Ankjaer B."/>
            <person name="Hvid-Jensen F."/>
            <person name="Kobel C.M."/>
            <person name="Greve T."/>
        </authorList>
    </citation>
    <scope>NUCLEOTIDE SEQUENCE</scope>
    <source>
        <strain evidence="1">AUH_DF_2021</strain>
    </source>
</reference>
<keyword evidence="3" id="KW-1185">Reference proteome</keyword>
<dbReference type="Gene3D" id="2.30.30.240">
    <property type="entry name" value="PRC-barrel domain"/>
    <property type="match status" value="1"/>
</dbReference>
<evidence type="ECO:0000313" key="1">
    <source>
        <dbReference type="EMBL" id="MDY5167336.1"/>
    </source>
</evidence>
<reference evidence="2 3" key="1">
    <citation type="submission" date="2018-05" db="EMBL/GenBank/DDBJ databases">
        <title>Genomic Encyclopedia of Type Strains, Phase IV (KMG-IV): sequencing the most valuable type-strain genomes for metagenomic binning, comparative biology and taxonomic classification.</title>
        <authorList>
            <person name="Goeker M."/>
        </authorList>
    </citation>
    <scope>NUCLEOTIDE SEQUENCE [LARGE SCALE GENOMIC DNA]</scope>
    <source>
        <strain evidence="2 3">JC118</strain>
    </source>
</reference>
<name>A0A2V2FJ58_9FIRM</name>
<proteinExistence type="predicted"/>
<dbReference type="EMBL" id="QJKH01000008">
    <property type="protein sequence ID" value="PXX78223.1"/>
    <property type="molecule type" value="Genomic_DNA"/>
</dbReference>
<dbReference type="OrthoDB" id="6024937at2"/>
<organism evidence="2 3">
    <name type="scientific">Dielma fastidiosa</name>
    <dbReference type="NCBI Taxonomy" id="1034346"/>
    <lineage>
        <taxon>Bacteria</taxon>
        <taxon>Bacillati</taxon>
        <taxon>Bacillota</taxon>
        <taxon>Erysipelotrichia</taxon>
        <taxon>Erysipelotrichales</taxon>
        <taxon>Erysipelotrichaceae</taxon>
        <taxon>Dielma</taxon>
    </lineage>
</organism>
<dbReference type="STRING" id="1034346.GCA_000313565_00447"/>
<dbReference type="RefSeq" id="WP_022936751.1">
    <property type="nucleotide sequence ID" value="NZ_BAABZA010000001.1"/>
</dbReference>
<evidence type="ECO:0000313" key="3">
    <source>
        <dbReference type="Proteomes" id="UP000247612"/>
    </source>
</evidence>
<gene>
    <name evidence="2" type="ORF">DES51_108151</name>
    <name evidence="1" type="ORF">MQE39_04285</name>
</gene>
<dbReference type="InterPro" id="IPR011033">
    <property type="entry name" value="PRC_barrel-like_sf"/>
</dbReference>
<accession>A0A2V2FJ58</accession>
<dbReference type="EMBL" id="JALDAW010000011">
    <property type="protein sequence ID" value="MDY5167336.1"/>
    <property type="molecule type" value="Genomic_DNA"/>
</dbReference>
<dbReference type="AlphaFoldDB" id="A0A2V2FJ58"/>